<dbReference type="InParanoid" id="A0CZK6"/>
<name>A0CZK6_PARTE</name>
<dbReference type="AlphaFoldDB" id="A0CZK6"/>
<dbReference type="EMBL" id="CT868230">
    <property type="protein sequence ID" value="CAK76223.1"/>
    <property type="molecule type" value="Genomic_DNA"/>
</dbReference>
<protein>
    <submittedName>
        <fullName evidence="2">Uncharacterized protein</fullName>
    </submittedName>
</protein>
<dbReference type="OMA" id="TNRSYRP"/>
<feature type="region of interest" description="Disordered" evidence="1">
    <location>
        <begin position="137"/>
        <end position="201"/>
    </location>
</feature>
<dbReference type="KEGG" id="ptm:GSPATT00011796001"/>
<dbReference type="HOGENOM" id="CLU_541293_0_0_1"/>
<dbReference type="RefSeq" id="XP_001443620.1">
    <property type="nucleotide sequence ID" value="XM_001443583.1"/>
</dbReference>
<sequence length="527" mass="62551">MLQLLQPGQFNLHITDKNAVFSPRLNDHYHQPYALKLKNKAIQQDSTQYEKDVQIDSHVIQTNELSQNQLLKLKMYELENLSLKQQNELLSREIGHKHKEITKLIKICQYPHLPPVIKPKQFTFLDQEFQEYLPSTSGLYQNGQESKRAQSYDYQNQSRNDSYSDSNSYQHTNRSYRPSRIQSRNSKEFQKYHEDPSQPSQLYLPNLRVKSTPREQYQILHRTRRYHLNVSRLKVLFIFILAYTRWSKNYKQKRNLKLQQLKQIRSKYTKCLETISNQDVLICKIIIKQWISNIIDPLIKSCSSIQFIQQSNENSKNPNSESSIQCRQNQLMQLTIQVMNNMEKFTEKDKIPELIQTSLFLSLFKSQNLKAPLFVAKRTKYYAKNTLKIGIYQEKMIAGEYFIFRLFVSNLIESSNNMAYQNINHKMQCKFIILAIMGILQILYEDYFSELKQLDQPSTELFQRRIKISKSQDISIITDDNIDQDESLIFGLHGRKNFDNLMEKNQEWLLDICNKFAKILNNLHQIL</sequence>
<dbReference type="OrthoDB" id="304274at2759"/>
<feature type="compositionally biased region" description="Polar residues" evidence="1">
    <location>
        <begin position="171"/>
        <end position="184"/>
    </location>
</feature>
<accession>A0CZK6</accession>
<proteinExistence type="predicted"/>
<evidence type="ECO:0000313" key="3">
    <source>
        <dbReference type="Proteomes" id="UP000000600"/>
    </source>
</evidence>
<gene>
    <name evidence="2" type="ORF">GSPATT00011796001</name>
</gene>
<keyword evidence="3" id="KW-1185">Reference proteome</keyword>
<feature type="compositionally biased region" description="Low complexity" evidence="1">
    <location>
        <begin position="155"/>
        <end position="170"/>
    </location>
</feature>
<feature type="compositionally biased region" description="Basic and acidic residues" evidence="1">
    <location>
        <begin position="185"/>
        <end position="196"/>
    </location>
</feature>
<dbReference type="Proteomes" id="UP000000600">
    <property type="component" value="Unassembled WGS sequence"/>
</dbReference>
<organism evidence="2 3">
    <name type="scientific">Paramecium tetraurelia</name>
    <dbReference type="NCBI Taxonomy" id="5888"/>
    <lineage>
        <taxon>Eukaryota</taxon>
        <taxon>Sar</taxon>
        <taxon>Alveolata</taxon>
        <taxon>Ciliophora</taxon>
        <taxon>Intramacronucleata</taxon>
        <taxon>Oligohymenophorea</taxon>
        <taxon>Peniculida</taxon>
        <taxon>Parameciidae</taxon>
        <taxon>Paramecium</taxon>
    </lineage>
</organism>
<dbReference type="GeneID" id="5029405"/>
<reference evidence="2 3" key="1">
    <citation type="journal article" date="2006" name="Nature">
        <title>Global trends of whole-genome duplications revealed by the ciliate Paramecium tetraurelia.</title>
        <authorList>
            <consortium name="Genoscope"/>
            <person name="Aury J.-M."/>
            <person name="Jaillon O."/>
            <person name="Duret L."/>
            <person name="Noel B."/>
            <person name="Jubin C."/>
            <person name="Porcel B.M."/>
            <person name="Segurens B."/>
            <person name="Daubin V."/>
            <person name="Anthouard V."/>
            <person name="Aiach N."/>
            <person name="Arnaiz O."/>
            <person name="Billaut A."/>
            <person name="Beisson J."/>
            <person name="Blanc I."/>
            <person name="Bouhouche K."/>
            <person name="Camara F."/>
            <person name="Duharcourt S."/>
            <person name="Guigo R."/>
            <person name="Gogendeau D."/>
            <person name="Katinka M."/>
            <person name="Keller A.-M."/>
            <person name="Kissmehl R."/>
            <person name="Klotz C."/>
            <person name="Koll F."/>
            <person name="Le Moue A."/>
            <person name="Lepere C."/>
            <person name="Malinsky S."/>
            <person name="Nowacki M."/>
            <person name="Nowak J.K."/>
            <person name="Plattner H."/>
            <person name="Poulain J."/>
            <person name="Ruiz F."/>
            <person name="Serrano V."/>
            <person name="Zagulski M."/>
            <person name="Dessen P."/>
            <person name="Betermier M."/>
            <person name="Weissenbach J."/>
            <person name="Scarpelli C."/>
            <person name="Schachter V."/>
            <person name="Sperling L."/>
            <person name="Meyer E."/>
            <person name="Cohen J."/>
            <person name="Wincker P."/>
        </authorList>
    </citation>
    <scope>NUCLEOTIDE SEQUENCE [LARGE SCALE GENOMIC DNA]</scope>
    <source>
        <strain evidence="2 3">Stock d4-2</strain>
    </source>
</reference>
<evidence type="ECO:0000256" key="1">
    <source>
        <dbReference type="SAM" id="MobiDB-lite"/>
    </source>
</evidence>
<evidence type="ECO:0000313" key="2">
    <source>
        <dbReference type="EMBL" id="CAK76223.1"/>
    </source>
</evidence>